<dbReference type="InterPro" id="IPR013249">
    <property type="entry name" value="RNA_pol_sigma70_r4_t2"/>
</dbReference>
<dbReference type="AlphaFoldDB" id="A0A1F6P9R3"/>
<keyword evidence="4" id="KW-0238">DNA-binding</keyword>
<dbReference type="GO" id="GO:0016987">
    <property type="term" value="F:sigma factor activity"/>
    <property type="evidence" value="ECO:0007669"/>
    <property type="project" value="UniProtKB-KW"/>
</dbReference>
<feature type="domain" description="RNA polymerase sigma factor 70 region 4 type 2" evidence="7">
    <location>
        <begin position="131"/>
        <end position="182"/>
    </location>
</feature>
<dbReference type="GO" id="GO:0003677">
    <property type="term" value="F:DNA binding"/>
    <property type="evidence" value="ECO:0007669"/>
    <property type="project" value="UniProtKB-KW"/>
</dbReference>
<name>A0A1F6P9R3_9BACT</name>
<dbReference type="InterPro" id="IPR013324">
    <property type="entry name" value="RNA_pol_sigma_r3/r4-like"/>
</dbReference>
<dbReference type="SUPFAM" id="SSF88946">
    <property type="entry name" value="Sigma2 domain of RNA polymerase sigma factors"/>
    <property type="match status" value="1"/>
</dbReference>
<evidence type="ECO:0000313" key="8">
    <source>
        <dbReference type="EMBL" id="OGH92909.1"/>
    </source>
</evidence>
<dbReference type="STRING" id="1798705.A2563_04580"/>
<organism evidence="8 9">
    <name type="scientific">Candidatus Magasanikbacteria bacterium RIFOXYD1_FULL_40_23</name>
    <dbReference type="NCBI Taxonomy" id="1798705"/>
    <lineage>
        <taxon>Bacteria</taxon>
        <taxon>Candidatus Magasanikiibacteriota</taxon>
    </lineage>
</organism>
<dbReference type="InterPro" id="IPR013325">
    <property type="entry name" value="RNA_pol_sigma_r2"/>
</dbReference>
<dbReference type="EMBL" id="MFRA01000005">
    <property type="protein sequence ID" value="OGH92909.1"/>
    <property type="molecule type" value="Genomic_DNA"/>
</dbReference>
<protein>
    <recommendedName>
        <fullName evidence="10">RNA polymerase sigma factor</fullName>
    </recommendedName>
</protein>
<dbReference type="InterPro" id="IPR039425">
    <property type="entry name" value="RNA_pol_sigma-70-like"/>
</dbReference>
<dbReference type="InterPro" id="IPR036388">
    <property type="entry name" value="WH-like_DNA-bd_sf"/>
</dbReference>
<dbReference type="GO" id="GO:0006352">
    <property type="term" value="P:DNA-templated transcription initiation"/>
    <property type="evidence" value="ECO:0007669"/>
    <property type="project" value="InterPro"/>
</dbReference>
<dbReference type="PANTHER" id="PTHR43133:SF8">
    <property type="entry name" value="RNA POLYMERASE SIGMA FACTOR HI_1459-RELATED"/>
    <property type="match status" value="1"/>
</dbReference>
<proteinExistence type="inferred from homology"/>
<dbReference type="Pfam" id="PF04542">
    <property type="entry name" value="Sigma70_r2"/>
    <property type="match status" value="1"/>
</dbReference>
<evidence type="ECO:0008006" key="10">
    <source>
        <dbReference type="Google" id="ProtNLM"/>
    </source>
</evidence>
<reference evidence="8 9" key="1">
    <citation type="journal article" date="2016" name="Nat. Commun.">
        <title>Thousands of microbial genomes shed light on interconnected biogeochemical processes in an aquifer system.</title>
        <authorList>
            <person name="Anantharaman K."/>
            <person name="Brown C.T."/>
            <person name="Hug L.A."/>
            <person name="Sharon I."/>
            <person name="Castelle C.J."/>
            <person name="Probst A.J."/>
            <person name="Thomas B.C."/>
            <person name="Singh A."/>
            <person name="Wilkins M.J."/>
            <person name="Karaoz U."/>
            <person name="Brodie E.L."/>
            <person name="Williams K.H."/>
            <person name="Hubbard S.S."/>
            <person name="Banfield J.F."/>
        </authorList>
    </citation>
    <scope>NUCLEOTIDE SEQUENCE [LARGE SCALE GENOMIC DNA]</scope>
</reference>
<evidence type="ECO:0000259" key="6">
    <source>
        <dbReference type="Pfam" id="PF04542"/>
    </source>
</evidence>
<keyword evidence="3" id="KW-0731">Sigma factor</keyword>
<accession>A0A1F6P9R3</accession>
<evidence type="ECO:0000256" key="2">
    <source>
        <dbReference type="ARBA" id="ARBA00023015"/>
    </source>
</evidence>
<dbReference type="NCBIfam" id="TIGR02937">
    <property type="entry name" value="sigma70-ECF"/>
    <property type="match status" value="1"/>
</dbReference>
<evidence type="ECO:0000259" key="7">
    <source>
        <dbReference type="Pfam" id="PF08281"/>
    </source>
</evidence>
<keyword evidence="2" id="KW-0805">Transcription regulation</keyword>
<evidence type="ECO:0000256" key="4">
    <source>
        <dbReference type="ARBA" id="ARBA00023125"/>
    </source>
</evidence>
<gene>
    <name evidence="8" type="ORF">A2563_04580</name>
</gene>
<dbReference type="Proteomes" id="UP000176634">
    <property type="component" value="Unassembled WGS sequence"/>
</dbReference>
<comment type="similarity">
    <text evidence="1">Belongs to the sigma-70 factor family. ECF subfamily.</text>
</comment>
<dbReference type="InterPro" id="IPR007627">
    <property type="entry name" value="RNA_pol_sigma70_r2"/>
</dbReference>
<evidence type="ECO:0000256" key="1">
    <source>
        <dbReference type="ARBA" id="ARBA00010641"/>
    </source>
</evidence>
<sequence>MSRSKLSEKILLFKLQAKEDPEAFAKLYDIYARRIYSFVFFKVGNREEAEDITSEVFLKAWRYISEKKEIESFSGLLYKLSRNCIVDLYRKKSSHKEIFSVDDENEKEVGDIETWETGFEKKIGDKIEVQKIVVALQKLKQEYREVVTLRYVDELEISEIAEITGKGHISIRVTLHRGLKKLKEMLGKQ</sequence>
<dbReference type="Gene3D" id="1.10.1740.10">
    <property type="match status" value="1"/>
</dbReference>
<dbReference type="PANTHER" id="PTHR43133">
    <property type="entry name" value="RNA POLYMERASE ECF-TYPE SIGMA FACTO"/>
    <property type="match status" value="1"/>
</dbReference>
<evidence type="ECO:0000256" key="3">
    <source>
        <dbReference type="ARBA" id="ARBA00023082"/>
    </source>
</evidence>
<keyword evidence="5" id="KW-0804">Transcription</keyword>
<evidence type="ECO:0000313" key="9">
    <source>
        <dbReference type="Proteomes" id="UP000176634"/>
    </source>
</evidence>
<dbReference type="InterPro" id="IPR014284">
    <property type="entry name" value="RNA_pol_sigma-70_dom"/>
</dbReference>
<dbReference type="SUPFAM" id="SSF88659">
    <property type="entry name" value="Sigma3 and sigma4 domains of RNA polymerase sigma factors"/>
    <property type="match status" value="1"/>
</dbReference>
<dbReference type="Pfam" id="PF08281">
    <property type="entry name" value="Sigma70_r4_2"/>
    <property type="match status" value="1"/>
</dbReference>
<feature type="domain" description="RNA polymerase sigma-70 region 2" evidence="6">
    <location>
        <begin position="27"/>
        <end position="93"/>
    </location>
</feature>
<evidence type="ECO:0000256" key="5">
    <source>
        <dbReference type="ARBA" id="ARBA00023163"/>
    </source>
</evidence>
<dbReference type="Gene3D" id="1.10.10.10">
    <property type="entry name" value="Winged helix-like DNA-binding domain superfamily/Winged helix DNA-binding domain"/>
    <property type="match status" value="1"/>
</dbReference>
<dbReference type="CDD" id="cd06171">
    <property type="entry name" value="Sigma70_r4"/>
    <property type="match status" value="1"/>
</dbReference>
<comment type="caution">
    <text evidence="8">The sequence shown here is derived from an EMBL/GenBank/DDBJ whole genome shotgun (WGS) entry which is preliminary data.</text>
</comment>